<evidence type="ECO:0000256" key="5">
    <source>
        <dbReference type="ARBA" id="ARBA00037982"/>
    </source>
</evidence>
<dbReference type="PROSITE" id="PS50011">
    <property type="entry name" value="PROTEIN_KINASE_DOM"/>
    <property type="match status" value="1"/>
</dbReference>
<feature type="binding site" evidence="6">
    <location>
        <position position="188"/>
    </location>
    <ligand>
        <name>ATP</name>
        <dbReference type="ChEBI" id="CHEBI:30616"/>
    </ligand>
</feature>
<evidence type="ECO:0000256" key="7">
    <source>
        <dbReference type="RuleBase" id="RU000304"/>
    </source>
</evidence>
<comment type="similarity">
    <text evidence="5">Belongs to the protein kinase superfamily. Ser/Thr protein kinase family. GCN2 subfamily.</text>
</comment>
<dbReference type="AlphaFoldDB" id="A0A226DLN1"/>
<dbReference type="InterPro" id="IPR017441">
    <property type="entry name" value="Protein_kinase_ATP_BS"/>
</dbReference>
<dbReference type="InterPro" id="IPR000719">
    <property type="entry name" value="Prot_kinase_dom"/>
</dbReference>
<dbReference type="EMBL" id="LNIX01000016">
    <property type="protein sequence ID" value="OXA46089.1"/>
    <property type="molecule type" value="Genomic_DNA"/>
</dbReference>
<dbReference type="GO" id="GO:0005524">
    <property type="term" value="F:ATP binding"/>
    <property type="evidence" value="ECO:0007669"/>
    <property type="project" value="UniProtKB-UniRule"/>
</dbReference>
<name>A0A226DLN1_FOLCA</name>
<evidence type="ECO:0000256" key="4">
    <source>
        <dbReference type="ARBA" id="ARBA00022840"/>
    </source>
</evidence>
<dbReference type="GO" id="GO:0005737">
    <property type="term" value="C:cytoplasm"/>
    <property type="evidence" value="ECO:0007669"/>
    <property type="project" value="TreeGrafter"/>
</dbReference>
<evidence type="ECO:0000256" key="6">
    <source>
        <dbReference type="PROSITE-ProRule" id="PRU10141"/>
    </source>
</evidence>
<keyword evidence="4 6" id="KW-0067">ATP-binding</keyword>
<accession>A0A226DLN1</accession>
<protein>
    <submittedName>
        <fullName evidence="9">Interferon-induced, double-stranded RNA-activated protein kinase</fullName>
    </submittedName>
</protein>
<dbReference type="PROSITE" id="PS00107">
    <property type="entry name" value="PROTEIN_KINASE_ATP"/>
    <property type="match status" value="1"/>
</dbReference>
<keyword evidence="7" id="KW-0723">Serine/threonine-protein kinase</keyword>
<evidence type="ECO:0000256" key="1">
    <source>
        <dbReference type="ARBA" id="ARBA00022679"/>
    </source>
</evidence>
<dbReference type="Proteomes" id="UP000198287">
    <property type="component" value="Unassembled WGS sequence"/>
</dbReference>
<dbReference type="Pfam" id="PF00069">
    <property type="entry name" value="Pkinase"/>
    <property type="match status" value="1"/>
</dbReference>
<dbReference type="InterPro" id="IPR050339">
    <property type="entry name" value="CC_SR_Kinase"/>
</dbReference>
<comment type="caution">
    <text evidence="9">The sequence shown here is derived from an EMBL/GenBank/DDBJ whole genome shotgun (WGS) entry which is preliminary data.</text>
</comment>
<keyword evidence="2 6" id="KW-0547">Nucleotide-binding</keyword>
<dbReference type="PANTHER" id="PTHR11042">
    <property type="entry name" value="EUKARYOTIC TRANSLATION INITIATION FACTOR 2-ALPHA KINASE EIF2-ALPHA KINASE -RELATED"/>
    <property type="match status" value="1"/>
</dbReference>
<dbReference type="InterPro" id="IPR011009">
    <property type="entry name" value="Kinase-like_dom_sf"/>
</dbReference>
<dbReference type="OrthoDB" id="6778822at2759"/>
<proteinExistence type="inferred from homology"/>
<reference evidence="9 10" key="1">
    <citation type="submission" date="2015-12" db="EMBL/GenBank/DDBJ databases">
        <title>The genome of Folsomia candida.</title>
        <authorList>
            <person name="Faddeeva A."/>
            <person name="Derks M.F."/>
            <person name="Anvar Y."/>
            <person name="Smit S."/>
            <person name="Van Straalen N."/>
            <person name="Roelofs D."/>
        </authorList>
    </citation>
    <scope>NUCLEOTIDE SEQUENCE [LARGE SCALE GENOMIC DNA]</scope>
    <source>
        <strain evidence="9 10">VU population</strain>
        <tissue evidence="9">Whole body</tissue>
    </source>
</reference>
<dbReference type="CDD" id="cd01671">
    <property type="entry name" value="CARD"/>
    <property type="match status" value="1"/>
</dbReference>
<keyword evidence="1" id="KW-0808">Transferase</keyword>
<dbReference type="SUPFAM" id="SSF56112">
    <property type="entry name" value="Protein kinase-like (PK-like)"/>
    <property type="match status" value="1"/>
</dbReference>
<keyword evidence="3 9" id="KW-0418">Kinase</keyword>
<evidence type="ECO:0000256" key="2">
    <source>
        <dbReference type="ARBA" id="ARBA00022741"/>
    </source>
</evidence>
<dbReference type="GO" id="GO:0004674">
    <property type="term" value="F:protein serine/threonine kinase activity"/>
    <property type="evidence" value="ECO:0007669"/>
    <property type="project" value="UniProtKB-KW"/>
</dbReference>
<evidence type="ECO:0000256" key="3">
    <source>
        <dbReference type="ARBA" id="ARBA00022777"/>
    </source>
</evidence>
<evidence type="ECO:0000259" key="8">
    <source>
        <dbReference type="PROSITE" id="PS50011"/>
    </source>
</evidence>
<evidence type="ECO:0000313" key="9">
    <source>
        <dbReference type="EMBL" id="OXA46089.1"/>
    </source>
</evidence>
<dbReference type="Gene3D" id="1.10.510.10">
    <property type="entry name" value="Transferase(Phosphotransferase) domain 1"/>
    <property type="match status" value="1"/>
</dbReference>
<dbReference type="PROSITE" id="PS00108">
    <property type="entry name" value="PROTEIN_KINASE_ST"/>
    <property type="match status" value="1"/>
</dbReference>
<gene>
    <name evidence="9" type="ORF">Fcan01_19318</name>
</gene>
<keyword evidence="10" id="KW-1185">Reference proteome</keyword>
<feature type="domain" description="Protein kinase" evidence="8">
    <location>
        <begin position="154"/>
        <end position="476"/>
    </location>
</feature>
<dbReference type="GO" id="GO:0005634">
    <property type="term" value="C:nucleus"/>
    <property type="evidence" value="ECO:0007669"/>
    <property type="project" value="TreeGrafter"/>
</dbReference>
<dbReference type="Gene3D" id="3.30.200.20">
    <property type="entry name" value="Phosphorylase Kinase, domain 1"/>
    <property type="match status" value="1"/>
</dbReference>
<evidence type="ECO:0000313" key="10">
    <source>
        <dbReference type="Proteomes" id="UP000198287"/>
    </source>
</evidence>
<organism evidence="9 10">
    <name type="scientific">Folsomia candida</name>
    <name type="common">Springtail</name>
    <dbReference type="NCBI Taxonomy" id="158441"/>
    <lineage>
        <taxon>Eukaryota</taxon>
        <taxon>Metazoa</taxon>
        <taxon>Ecdysozoa</taxon>
        <taxon>Arthropoda</taxon>
        <taxon>Hexapoda</taxon>
        <taxon>Collembola</taxon>
        <taxon>Entomobryomorpha</taxon>
        <taxon>Isotomoidea</taxon>
        <taxon>Isotomidae</taxon>
        <taxon>Proisotominae</taxon>
        <taxon>Folsomia</taxon>
    </lineage>
</organism>
<dbReference type="CDD" id="cd00180">
    <property type="entry name" value="PKc"/>
    <property type="match status" value="1"/>
</dbReference>
<dbReference type="InterPro" id="IPR008271">
    <property type="entry name" value="Ser/Thr_kinase_AS"/>
</dbReference>
<sequence length="476" mass="54022">MTSKTSNNILVIIIDENFDELTTLLDVNDSLLSYLEVKSIITDETVDLLRKINGKVNKAHRLLTILRNLRTDEDLPVIMHALGDDVSCNKRAFQIFQPYLPVNDANKGDDLQFSDLHLKINEHLVDTMETWMELEVPNSSRTTTSSAECDHWNYNVTKFLGVGSFGVVFQIRETSTRLNSDRVDAALKIVVGQTRDVTEFKNTVERECQIMDATNSTPHENVVTILAHKLLEPGGPNIIDEYMQATNTTLEHGKRLCCFALTDNLAHGHPAIIIKMELCGPTLQTWLLKNDKKPEQVSNVDIDFTLRKQITLGMISGLKFLHSKNILHRDLKPENIYFSHVKDSDDLFQCPIKLGDFGQCRKVPGDATMTQTVQVWSELYRAREAKEFDELGNLRYGPNADWFSVGLIIFEMFHLIPKTVLKTKFADLIGKKGVGLVNDFPDMPNLKDIIIGLTRKMSDARVPTINKIRDDNFVMF</sequence>
<dbReference type="SMART" id="SM00220">
    <property type="entry name" value="S_TKc"/>
    <property type="match status" value="1"/>
</dbReference>